<dbReference type="Pfam" id="PF00535">
    <property type="entry name" value="Glycos_transf_2"/>
    <property type="match status" value="1"/>
</dbReference>
<dbReference type="Gene3D" id="3.90.550.10">
    <property type="entry name" value="Spore Coat Polysaccharide Biosynthesis Protein SpsA, Chain A"/>
    <property type="match status" value="1"/>
</dbReference>
<organism evidence="2 3">
    <name type="scientific">Dyella agri</name>
    <dbReference type="NCBI Taxonomy" id="1926869"/>
    <lineage>
        <taxon>Bacteria</taxon>
        <taxon>Pseudomonadati</taxon>
        <taxon>Pseudomonadota</taxon>
        <taxon>Gammaproteobacteria</taxon>
        <taxon>Lysobacterales</taxon>
        <taxon>Rhodanobacteraceae</taxon>
        <taxon>Dyella</taxon>
    </lineage>
</organism>
<dbReference type="InterPro" id="IPR029044">
    <property type="entry name" value="Nucleotide-diphossugar_trans"/>
</dbReference>
<dbReference type="InterPro" id="IPR050834">
    <property type="entry name" value="Glycosyltransf_2"/>
</dbReference>
<dbReference type="PANTHER" id="PTHR43685:SF11">
    <property type="entry name" value="GLYCOSYLTRANSFERASE TAGX-RELATED"/>
    <property type="match status" value="1"/>
</dbReference>
<evidence type="ECO:0000313" key="3">
    <source>
        <dbReference type="Proteomes" id="UP001620397"/>
    </source>
</evidence>
<evidence type="ECO:0000259" key="1">
    <source>
        <dbReference type="Pfam" id="PF00535"/>
    </source>
</evidence>
<reference evidence="2 3" key="1">
    <citation type="submission" date="2020-10" db="EMBL/GenBank/DDBJ databases">
        <title>Phylogeny of dyella-like bacteria.</title>
        <authorList>
            <person name="Fu J."/>
        </authorList>
    </citation>
    <scope>NUCLEOTIDE SEQUENCE [LARGE SCALE GENOMIC DNA]</scope>
    <source>
        <strain evidence="2 3">DKC-1</strain>
    </source>
</reference>
<evidence type="ECO:0000313" key="2">
    <source>
        <dbReference type="EMBL" id="MFK2931608.1"/>
    </source>
</evidence>
<keyword evidence="3" id="KW-1185">Reference proteome</keyword>
<dbReference type="Proteomes" id="UP001620397">
    <property type="component" value="Unassembled WGS sequence"/>
</dbReference>
<protein>
    <submittedName>
        <fullName evidence="2">Glycosyltransferase family 2 protein</fullName>
    </submittedName>
</protein>
<proteinExistence type="predicted"/>
<comment type="caution">
    <text evidence="2">The sequence shown here is derived from an EMBL/GenBank/DDBJ whole genome shotgun (WGS) entry which is preliminary data.</text>
</comment>
<dbReference type="CDD" id="cd00761">
    <property type="entry name" value="Glyco_tranf_GTA_type"/>
    <property type="match status" value="1"/>
</dbReference>
<dbReference type="InterPro" id="IPR001173">
    <property type="entry name" value="Glyco_trans_2-like"/>
</dbReference>
<feature type="domain" description="Glycosyltransferase 2-like" evidence="1">
    <location>
        <begin position="25"/>
        <end position="140"/>
    </location>
</feature>
<dbReference type="SUPFAM" id="SSF53448">
    <property type="entry name" value="Nucleotide-diphospho-sugar transferases"/>
    <property type="match status" value="1"/>
</dbReference>
<dbReference type="EMBL" id="JADIKL010000006">
    <property type="protein sequence ID" value="MFK2931608.1"/>
    <property type="molecule type" value="Genomic_DNA"/>
</dbReference>
<sequence length="321" mass="36267">MVSRRPSPTSAACWRPEVDAAPAFSVVVTNYNYRDFVAEAVDGALAQTRAPLEVIVVDDGSTDGSPDYLRERYGHDARVKLLYGENGGQLAAFQRGLAAATGDVVCFLDADDRWGPDYLRQVGELFAARKDIDFVFSNVRLVGNESGMQGYAKEAMDLGYTVLGTWVRARWYGAPTSALALRRKLAERVLDLPPEFTANWRISADNCLVFGASVLGARKYYLPTGNVDYRIHGRNGWWHEQARMREFAPQFRSRCLINHYAARMHLDVHTLDLAKAEFKSRERCDWEEAQIYAGIALHGRVSWWKRFERALAILLRGLRGR</sequence>
<dbReference type="PANTHER" id="PTHR43685">
    <property type="entry name" value="GLYCOSYLTRANSFERASE"/>
    <property type="match status" value="1"/>
</dbReference>
<accession>A0ABW8KKH2</accession>
<gene>
    <name evidence="2" type="ORF">ISP14_12490</name>
</gene>
<name>A0ABW8KKH2_9GAMM</name>